<comment type="caution">
    <text evidence="4">The sequence shown here is derived from an EMBL/GenBank/DDBJ whole genome shotgun (WGS) entry which is preliminary data.</text>
</comment>
<feature type="compositionally biased region" description="Gly residues" evidence="2">
    <location>
        <begin position="113"/>
        <end position="129"/>
    </location>
</feature>
<feature type="region of interest" description="Disordered" evidence="2">
    <location>
        <begin position="101"/>
        <end position="189"/>
    </location>
</feature>
<reference evidence="4 5" key="1">
    <citation type="submission" date="2019-01" db="EMBL/GenBank/DDBJ databases">
        <title>Nuclear Genome Assembly of the Microalgal Biofuel strain Nannochloropsis salina CCMP1776.</title>
        <authorList>
            <person name="Hovde B."/>
        </authorList>
    </citation>
    <scope>NUCLEOTIDE SEQUENCE [LARGE SCALE GENOMIC DNA]</scope>
    <source>
        <strain evidence="4 5">CCMP1776</strain>
    </source>
</reference>
<dbReference type="OrthoDB" id="248923at2759"/>
<feature type="compositionally biased region" description="Low complexity" evidence="2">
    <location>
        <begin position="161"/>
        <end position="189"/>
    </location>
</feature>
<keyword evidence="5" id="KW-1185">Reference proteome</keyword>
<proteinExistence type="predicted"/>
<evidence type="ECO:0000256" key="2">
    <source>
        <dbReference type="SAM" id="MobiDB-lite"/>
    </source>
</evidence>
<evidence type="ECO:0000313" key="4">
    <source>
        <dbReference type="EMBL" id="TFJ81502.1"/>
    </source>
</evidence>
<dbReference type="PROSITE" id="PS50011">
    <property type="entry name" value="PROTEIN_KINASE_DOM"/>
    <property type="match status" value="1"/>
</dbReference>
<evidence type="ECO:0000313" key="5">
    <source>
        <dbReference type="Proteomes" id="UP000355283"/>
    </source>
</evidence>
<dbReference type="PROSITE" id="PS00108">
    <property type="entry name" value="PROTEIN_KINASE_ST"/>
    <property type="match status" value="1"/>
</dbReference>
<feature type="domain" description="Protein kinase" evidence="3">
    <location>
        <begin position="238"/>
        <end position="483"/>
    </location>
</feature>
<sequence length="483" mass="51128">MPLPIRILYSIQDPSSGYASSACGVDEDDVESSSFIPCCFEMNMPSSGLLKAHDILAAFPPAGVAAEVLGEPLGGWQLVALSADRKRRIDLAHPATLVPVEEESRTVSLEVGAEGGGEVGAEGRGGGAEKGSSPWRVHPPTQGRASSTVCRSNANTSHRVPPSSLPSSLPPSSSRPRRTSSASIPSSLPSSLLNALGGAVSKAAGRVSELAQAGMEGGIGGGGGGGGGIIEMEGGHRVRLGREVAEGGYSKAREGGRREGAKGVYLVRDEASGQTLALKRMLCFHEEAVRDAANELKVLRAVQHPSLLPLLDSLASRSSKGGHTCREMAFLFPFCRRGSLTDAIDRANTNWPFTEREVLRTFFGICQGLLALHEHDIAHWDIKPHNVLLSDQGQPLLMDFGSCCSPATQTVIERRAALLLEEQAAAKCSPAYRPPELTQVLPNVPVDSRVDVWAMGCLLYCLAYGRSPFESPTEGVLRLGILK</sequence>
<dbReference type="SUPFAM" id="SSF56112">
    <property type="entry name" value="Protein kinase-like (PK-like)"/>
    <property type="match status" value="1"/>
</dbReference>
<evidence type="ECO:0000259" key="3">
    <source>
        <dbReference type="PROSITE" id="PS50011"/>
    </source>
</evidence>
<dbReference type="SMART" id="SM00220">
    <property type="entry name" value="S_TKc"/>
    <property type="match status" value="1"/>
</dbReference>
<dbReference type="Pfam" id="PF00069">
    <property type="entry name" value="Pkinase"/>
    <property type="match status" value="1"/>
</dbReference>
<dbReference type="EMBL" id="SDOX01000126">
    <property type="protein sequence ID" value="TFJ81502.1"/>
    <property type="molecule type" value="Genomic_DNA"/>
</dbReference>
<keyword evidence="1" id="KW-0547">Nucleotide-binding</keyword>
<feature type="compositionally biased region" description="Polar residues" evidence="2">
    <location>
        <begin position="143"/>
        <end position="158"/>
    </location>
</feature>
<dbReference type="PANTHER" id="PTHR22967:SF92">
    <property type="entry name" value="LD17053P"/>
    <property type="match status" value="1"/>
</dbReference>
<dbReference type="InterPro" id="IPR000719">
    <property type="entry name" value="Prot_kinase_dom"/>
</dbReference>
<dbReference type="PANTHER" id="PTHR22967">
    <property type="entry name" value="SERINE/THREONINE PROTEIN KINASE"/>
    <property type="match status" value="1"/>
</dbReference>
<dbReference type="GO" id="GO:0005737">
    <property type="term" value="C:cytoplasm"/>
    <property type="evidence" value="ECO:0007669"/>
    <property type="project" value="TreeGrafter"/>
</dbReference>
<dbReference type="AlphaFoldDB" id="A0A4D9CQQ9"/>
<gene>
    <name evidence="4" type="ORF">NSK_007173</name>
</gene>
<protein>
    <recommendedName>
        <fullName evidence="3">Protein kinase domain-containing protein</fullName>
    </recommendedName>
</protein>
<dbReference type="GO" id="GO:0005524">
    <property type="term" value="F:ATP binding"/>
    <property type="evidence" value="ECO:0007669"/>
    <property type="project" value="InterPro"/>
</dbReference>
<dbReference type="InterPro" id="IPR011009">
    <property type="entry name" value="Kinase-like_dom_sf"/>
</dbReference>
<dbReference type="GO" id="GO:0004674">
    <property type="term" value="F:protein serine/threonine kinase activity"/>
    <property type="evidence" value="ECO:0007669"/>
    <property type="project" value="TreeGrafter"/>
</dbReference>
<dbReference type="Proteomes" id="UP000355283">
    <property type="component" value="Unassembled WGS sequence"/>
</dbReference>
<organism evidence="4 5">
    <name type="scientific">Nannochloropsis salina CCMP1776</name>
    <dbReference type="NCBI Taxonomy" id="1027361"/>
    <lineage>
        <taxon>Eukaryota</taxon>
        <taxon>Sar</taxon>
        <taxon>Stramenopiles</taxon>
        <taxon>Ochrophyta</taxon>
        <taxon>Eustigmatophyceae</taxon>
        <taxon>Eustigmatales</taxon>
        <taxon>Monodopsidaceae</taxon>
        <taxon>Microchloropsis</taxon>
        <taxon>Microchloropsis salina</taxon>
    </lineage>
</organism>
<evidence type="ECO:0000256" key="1">
    <source>
        <dbReference type="ARBA" id="ARBA00022741"/>
    </source>
</evidence>
<dbReference type="InterPro" id="IPR008271">
    <property type="entry name" value="Ser/Thr_kinase_AS"/>
</dbReference>
<name>A0A4D9CQQ9_9STRA</name>
<dbReference type="Gene3D" id="1.10.510.10">
    <property type="entry name" value="Transferase(Phosphotransferase) domain 1"/>
    <property type="match status" value="1"/>
</dbReference>
<accession>A0A4D9CQQ9</accession>